<proteinExistence type="predicted"/>
<comment type="caution">
    <text evidence="1">The sequence shown here is derived from an EMBL/GenBank/DDBJ whole genome shotgun (WGS) entry which is preliminary data.</text>
</comment>
<evidence type="ECO:0000313" key="2">
    <source>
        <dbReference type="Proteomes" id="UP001595690"/>
    </source>
</evidence>
<dbReference type="PROSITE" id="PS51257">
    <property type="entry name" value="PROKAR_LIPOPROTEIN"/>
    <property type="match status" value="1"/>
</dbReference>
<accession>A0ABV8BTB2</accession>
<dbReference type="EMBL" id="JBHRZI010000011">
    <property type="protein sequence ID" value="MFC3892371.1"/>
    <property type="molecule type" value="Genomic_DNA"/>
</dbReference>
<organism evidence="1 2">
    <name type="scientific">Lentzea rhizosphaerae</name>
    <dbReference type="NCBI Taxonomy" id="2041025"/>
    <lineage>
        <taxon>Bacteria</taxon>
        <taxon>Bacillati</taxon>
        <taxon>Actinomycetota</taxon>
        <taxon>Actinomycetes</taxon>
        <taxon>Pseudonocardiales</taxon>
        <taxon>Pseudonocardiaceae</taxon>
        <taxon>Lentzea</taxon>
    </lineage>
</organism>
<sequence>MRKIVLVLVGCLALVGCSGTWEAEIRLKVTKIDEDDAVPSYLPPRVRVWLDPVGELPESAYDRQNFTGTAVEPAEIDGDVKVGDEVTCLAKQRSIGILQTNSIQTELFQCRKA</sequence>
<reference evidence="2" key="1">
    <citation type="journal article" date="2019" name="Int. J. Syst. Evol. Microbiol.">
        <title>The Global Catalogue of Microorganisms (GCM) 10K type strain sequencing project: providing services to taxonomists for standard genome sequencing and annotation.</title>
        <authorList>
            <consortium name="The Broad Institute Genomics Platform"/>
            <consortium name="The Broad Institute Genome Sequencing Center for Infectious Disease"/>
            <person name="Wu L."/>
            <person name="Ma J."/>
        </authorList>
    </citation>
    <scope>NUCLEOTIDE SEQUENCE [LARGE SCALE GENOMIC DNA]</scope>
    <source>
        <strain evidence="2">CGMCC 4.7405</strain>
    </source>
</reference>
<protein>
    <recommendedName>
        <fullName evidence="3">Lipoprotein</fullName>
    </recommendedName>
</protein>
<dbReference type="RefSeq" id="WP_382372104.1">
    <property type="nucleotide sequence ID" value="NZ_JBHRZI010000011.1"/>
</dbReference>
<dbReference type="Proteomes" id="UP001595690">
    <property type="component" value="Unassembled WGS sequence"/>
</dbReference>
<keyword evidence="2" id="KW-1185">Reference proteome</keyword>
<gene>
    <name evidence="1" type="ORF">ACFOWZ_12890</name>
</gene>
<evidence type="ECO:0000313" key="1">
    <source>
        <dbReference type="EMBL" id="MFC3892371.1"/>
    </source>
</evidence>
<name>A0ABV8BTB2_9PSEU</name>
<evidence type="ECO:0008006" key="3">
    <source>
        <dbReference type="Google" id="ProtNLM"/>
    </source>
</evidence>